<gene>
    <name evidence="1" type="ORF">HPO_03309</name>
</gene>
<evidence type="ECO:0000313" key="2">
    <source>
        <dbReference type="Proteomes" id="UP000027100"/>
    </source>
</evidence>
<dbReference type="InterPro" id="IPR001387">
    <property type="entry name" value="Cro/C1-type_HTH"/>
</dbReference>
<dbReference type="STRING" id="1280954.HPO_03309"/>
<reference evidence="1 2" key="1">
    <citation type="journal article" date="2014" name="Antonie Van Leeuwenhoek">
        <title>Hyphomonas beringensis sp. nov. and Hyphomonas chukchiensis sp. nov., isolated from surface seawater of the Bering Sea and Chukchi Sea.</title>
        <authorList>
            <person name="Li C."/>
            <person name="Lai Q."/>
            <person name="Li G."/>
            <person name="Dong C."/>
            <person name="Wang J."/>
            <person name="Liao Y."/>
            <person name="Shao Z."/>
        </authorList>
    </citation>
    <scope>NUCLEOTIDE SEQUENCE [LARGE SCALE GENOMIC DNA]</scope>
    <source>
        <strain evidence="1 2">PS728</strain>
    </source>
</reference>
<comment type="caution">
    <text evidence="1">The sequence shown here is derived from an EMBL/GenBank/DDBJ whole genome shotgun (WGS) entry which is preliminary data.</text>
</comment>
<dbReference type="EMBL" id="ARYM01000003">
    <property type="protein sequence ID" value="KCZ99887.1"/>
    <property type="molecule type" value="Genomic_DNA"/>
</dbReference>
<organism evidence="1 2">
    <name type="scientific">Hyphomonas polymorpha PS728</name>
    <dbReference type="NCBI Taxonomy" id="1280954"/>
    <lineage>
        <taxon>Bacteria</taxon>
        <taxon>Pseudomonadati</taxon>
        <taxon>Pseudomonadota</taxon>
        <taxon>Alphaproteobacteria</taxon>
        <taxon>Hyphomonadales</taxon>
        <taxon>Hyphomonadaceae</taxon>
        <taxon>Hyphomonas</taxon>
    </lineage>
</organism>
<name>A0A062VJT0_9PROT</name>
<dbReference type="Gene3D" id="1.10.260.40">
    <property type="entry name" value="lambda repressor-like DNA-binding domains"/>
    <property type="match status" value="1"/>
</dbReference>
<evidence type="ECO:0008006" key="3">
    <source>
        <dbReference type="Google" id="ProtNLM"/>
    </source>
</evidence>
<dbReference type="AlphaFoldDB" id="A0A062VJT0"/>
<dbReference type="GO" id="GO:0003677">
    <property type="term" value="F:DNA binding"/>
    <property type="evidence" value="ECO:0007669"/>
    <property type="project" value="InterPro"/>
</dbReference>
<dbReference type="SUPFAM" id="SSF47413">
    <property type="entry name" value="lambda repressor-like DNA-binding domains"/>
    <property type="match status" value="1"/>
</dbReference>
<proteinExistence type="predicted"/>
<dbReference type="InterPro" id="IPR010982">
    <property type="entry name" value="Lambda_DNA-bd_dom_sf"/>
</dbReference>
<accession>A0A062VJT0</accession>
<evidence type="ECO:0000313" key="1">
    <source>
        <dbReference type="EMBL" id="KCZ99887.1"/>
    </source>
</evidence>
<sequence>MTPEFLRDFRKSLGLKQADFGAWLAARLGQDRPYAPSEISTWEKGNRPVSYAVQAAIYKHLWEGCR</sequence>
<dbReference type="PATRIC" id="fig|1280954.3.peg.675"/>
<dbReference type="Proteomes" id="UP000027100">
    <property type="component" value="Unassembled WGS sequence"/>
</dbReference>
<dbReference type="CDD" id="cd00093">
    <property type="entry name" value="HTH_XRE"/>
    <property type="match status" value="1"/>
</dbReference>
<keyword evidence="2" id="KW-1185">Reference proteome</keyword>
<protein>
    <recommendedName>
        <fullName evidence="3">XRE family transcriptional regulator</fullName>
    </recommendedName>
</protein>